<evidence type="ECO:0000313" key="2">
    <source>
        <dbReference type="EMBL" id="WDZ83416.1"/>
    </source>
</evidence>
<dbReference type="EMBL" id="CP118615">
    <property type="protein sequence ID" value="WDZ83416.1"/>
    <property type="molecule type" value="Genomic_DNA"/>
</dbReference>
<keyword evidence="3" id="KW-1185">Reference proteome</keyword>
<name>A0ABY7ZKX1_9ACTN</name>
<dbReference type="SUPFAM" id="SSF52091">
    <property type="entry name" value="SpoIIaa-like"/>
    <property type="match status" value="1"/>
</dbReference>
<dbReference type="InterPro" id="IPR036513">
    <property type="entry name" value="STAS_dom_sf"/>
</dbReference>
<reference evidence="2 3" key="1">
    <citation type="submission" date="2023-02" db="EMBL/GenBank/DDBJ databases">
        <authorList>
            <person name="Mo P."/>
        </authorList>
    </citation>
    <scope>NUCLEOTIDE SEQUENCE [LARGE SCALE GENOMIC DNA]</scope>
    <source>
        <strain evidence="2 3">HUAS 3</strain>
    </source>
</reference>
<dbReference type="InterPro" id="IPR002645">
    <property type="entry name" value="STAS_dom"/>
</dbReference>
<dbReference type="Gene3D" id="3.30.750.24">
    <property type="entry name" value="STAS domain"/>
    <property type="match status" value="1"/>
</dbReference>
<evidence type="ECO:0000313" key="3">
    <source>
        <dbReference type="Proteomes" id="UP001219605"/>
    </source>
</evidence>
<dbReference type="RefSeq" id="WP_275029917.1">
    <property type="nucleotide sequence ID" value="NZ_CP118615.1"/>
</dbReference>
<sequence length="105" mass="11019">MSTDRLRTTGRPTRLEEAIMTCSLDVEGSVTVVTVRGEVDMSTPTGSPSWSVGSTGPGPIRLVVDLARVTFLDAHGITALLRTGTAYAPRPGRSCGIPRRACSGC</sequence>
<protein>
    <recommendedName>
        <fullName evidence="1">STAS domain-containing protein</fullName>
    </recommendedName>
</protein>
<evidence type="ECO:0000259" key="1">
    <source>
        <dbReference type="PROSITE" id="PS50801"/>
    </source>
</evidence>
<dbReference type="Proteomes" id="UP001219605">
    <property type="component" value="Chromosome"/>
</dbReference>
<gene>
    <name evidence="2" type="ORF">PVK37_23560</name>
</gene>
<feature type="domain" description="STAS" evidence="1">
    <location>
        <begin position="20"/>
        <end position="81"/>
    </location>
</feature>
<proteinExistence type="predicted"/>
<dbReference type="PROSITE" id="PS50801">
    <property type="entry name" value="STAS"/>
    <property type="match status" value="1"/>
</dbReference>
<accession>A0ABY7ZKX1</accession>
<organism evidence="2 3">
    <name type="scientific">Micromonospora cathayae</name>
    <dbReference type="NCBI Taxonomy" id="3028804"/>
    <lineage>
        <taxon>Bacteria</taxon>
        <taxon>Bacillati</taxon>
        <taxon>Actinomycetota</taxon>
        <taxon>Actinomycetes</taxon>
        <taxon>Micromonosporales</taxon>
        <taxon>Micromonosporaceae</taxon>
        <taxon>Micromonospora</taxon>
    </lineage>
</organism>